<feature type="domain" description="Cadherin" evidence="9">
    <location>
        <begin position="15"/>
        <end position="75"/>
    </location>
</feature>
<dbReference type="PANTHER" id="PTHR24028">
    <property type="entry name" value="CADHERIN-87A"/>
    <property type="match status" value="1"/>
</dbReference>
<dbReference type="STRING" id="102285.A0A0R3TEM8"/>
<dbReference type="GO" id="GO:0005886">
    <property type="term" value="C:plasma membrane"/>
    <property type="evidence" value="ECO:0007669"/>
    <property type="project" value="InterPro"/>
</dbReference>
<dbReference type="PROSITE" id="PS50268">
    <property type="entry name" value="CADHERIN_2"/>
    <property type="match status" value="2"/>
</dbReference>
<dbReference type="InterPro" id="IPR020894">
    <property type="entry name" value="Cadherin_CS"/>
</dbReference>
<evidence type="ECO:0000256" key="7">
    <source>
        <dbReference type="ARBA" id="ARBA00023180"/>
    </source>
</evidence>
<dbReference type="GO" id="GO:0005509">
    <property type="term" value="F:calcium ion binding"/>
    <property type="evidence" value="ECO:0007669"/>
    <property type="project" value="UniProtKB-UniRule"/>
</dbReference>
<protein>
    <submittedName>
        <fullName evidence="10">Cadherin domain-containing protein</fullName>
    </submittedName>
</protein>
<proteinExistence type="predicted"/>
<keyword evidence="2" id="KW-0812">Transmembrane</keyword>
<keyword evidence="7" id="KW-0325">Glycoprotein</keyword>
<dbReference type="SUPFAM" id="SSF49313">
    <property type="entry name" value="Cadherin-like"/>
    <property type="match status" value="2"/>
</dbReference>
<dbReference type="InterPro" id="IPR015919">
    <property type="entry name" value="Cadherin-like_sf"/>
</dbReference>
<keyword evidence="6" id="KW-0472">Membrane</keyword>
<organism evidence="10">
    <name type="scientific">Rodentolepis nana</name>
    <name type="common">Dwarf tapeworm</name>
    <name type="synonym">Hymenolepis nana</name>
    <dbReference type="NCBI Taxonomy" id="102285"/>
    <lineage>
        <taxon>Eukaryota</taxon>
        <taxon>Metazoa</taxon>
        <taxon>Spiralia</taxon>
        <taxon>Lophotrochozoa</taxon>
        <taxon>Platyhelminthes</taxon>
        <taxon>Cestoda</taxon>
        <taxon>Eucestoda</taxon>
        <taxon>Cyclophyllidea</taxon>
        <taxon>Hymenolepididae</taxon>
        <taxon>Rodentolepis</taxon>
    </lineage>
</organism>
<accession>A0A0R3TEM8</accession>
<sequence length="225" mass="25365">LNEETGEISVGPEGLDREQMESFELLIEVVDGGRRESGRSGSSHQLNWSSVNTRNTAQATVQINIQDENDNPPKFIFPKSDSPHHWLFVVVFRAGHRIRWVFSISSFVANDSDKGQNAELEYSLRFDNETEQLIDKKRQEQNKTTIMSDAPWFEIEPRSGEISLVAVDELLSTCHTEKRLKKELGRFGLIVSASDKGEPRLTATAPVQVRFTTSNLDQTDAVCLT</sequence>
<dbReference type="InterPro" id="IPR002126">
    <property type="entry name" value="Cadherin-like_dom"/>
</dbReference>
<evidence type="ECO:0000256" key="5">
    <source>
        <dbReference type="ARBA" id="ARBA00022989"/>
    </source>
</evidence>
<feature type="domain" description="Cadherin" evidence="9">
    <location>
        <begin position="104"/>
        <end position="222"/>
    </location>
</feature>
<evidence type="ECO:0000313" key="10">
    <source>
        <dbReference type="WBParaSite" id="HNAJ_0000551701-mRNA-1"/>
    </source>
</evidence>
<reference evidence="10" key="1">
    <citation type="submission" date="2017-02" db="UniProtKB">
        <authorList>
            <consortium name="WormBaseParasite"/>
        </authorList>
    </citation>
    <scope>IDENTIFICATION</scope>
</reference>
<evidence type="ECO:0000259" key="9">
    <source>
        <dbReference type="PROSITE" id="PS50268"/>
    </source>
</evidence>
<evidence type="ECO:0000256" key="3">
    <source>
        <dbReference type="ARBA" id="ARBA00022737"/>
    </source>
</evidence>
<comment type="subcellular location">
    <subcellularLocation>
        <location evidence="1">Membrane</location>
        <topology evidence="1">Single-pass membrane protein</topology>
    </subcellularLocation>
</comment>
<dbReference type="GO" id="GO:0007156">
    <property type="term" value="P:homophilic cell adhesion via plasma membrane adhesion molecules"/>
    <property type="evidence" value="ECO:0007669"/>
    <property type="project" value="InterPro"/>
</dbReference>
<evidence type="ECO:0000256" key="6">
    <source>
        <dbReference type="ARBA" id="ARBA00023136"/>
    </source>
</evidence>
<keyword evidence="4 8" id="KW-0106">Calcium</keyword>
<keyword evidence="5" id="KW-1133">Transmembrane helix</keyword>
<keyword evidence="3" id="KW-0677">Repeat</keyword>
<evidence type="ECO:0000256" key="2">
    <source>
        <dbReference type="ARBA" id="ARBA00022692"/>
    </source>
</evidence>
<dbReference type="PANTHER" id="PTHR24028:SF146">
    <property type="entry name" value="CADHERIN 96CB, ISOFORM D-RELATED"/>
    <property type="match status" value="1"/>
</dbReference>
<dbReference type="InterPro" id="IPR050174">
    <property type="entry name" value="Protocadherin/Cadherin-CA"/>
</dbReference>
<name>A0A0R3TEM8_RODNA</name>
<dbReference type="AlphaFoldDB" id="A0A0R3TEM8"/>
<dbReference type="Gene3D" id="2.60.40.60">
    <property type="entry name" value="Cadherins"/>
    <property type="match status" value="2"/>
</dbReference>
<evidence type="ECO:0000256" key="8">
    <source>
        <dbReference type="PROSITE-ProRule" id="PRU00043"/>
    </source>
</evidence>
<dbReference type="WBParaSite" id="HNAJ_0000551701-mRNA-1">
    <property type="protein sequence ID" value="HNAJ_0000551701-mRNA-1"/>
    <property type="gene ID" value="HNAJ_0000551701"/>
</dbReference>
<dbReference type="SMART" id="SM00112">
    <property type="entry name" value="CA"/>
    <property type="match status" value="2"/>
</dbReference>
<dbReference type="PROSITE" id="PS00232">
    <property type="entry name" value="CADHERIN_1"/>
    <property type="match status" value="1"/>
</dbReference>
<dbReference type="CDD" id="cd11304">
    <property type="entry name" value="Cadherin_repeat"/>
    <property type="match status" value="2"/>
</dbReference>
<evidence type="ECO:0000256" key="4">
    <source>
        <dbReference type="ARBA" id="ARBA00022837"/>
    </source>
</evidence>
<evidence type="ECO:0000256" key="1">
    <source>
        <dbReference type="ARBA" id="ARBA00004167"/>
    </source>
</evidence>